<dbReference type="PANTHER" id="PTHR30027">
    <property type="entry name" value="RIBOSOMAL RNA SMALL SUBUNIT METHYLTRANSFERASE E"/>
    <property type="match status" value="1"/>
</dbReference>
<comment type="subcellular location">
    <subcellularLocation>
        <location evidence="1 12">Cytoplasm</location>
    </subcellularLocation>
</comment>
<reference evidence="15 16" key="1">
    <citation type="submission" date="2021-03" db="EMBL/GenBank/DDBJ databases">
        <title>Sequencing the genomes of 1000 actinobacteria strains.</title>
        <authorList>
            <person name="Klenk H.-P."/>
        </authorList>
    </citation>
    <scope>NUCLEOTIDE SEQUENCE [LARGE SCALE GENOMIC DNA]</scope>
    <source>
        <strain evidence="15 16">DSM 46670</strain>
    </source>
</reference>
<dbReference type="GO" id="GO:0032259">
    <property type="term" value="P:methylation"/>
    <property type="evidence" value="ECO:0007669"/>
    <property type="project" value="UniProtKB-KW"/>
</dbReference>
<evidence type="ECO:0000259" key="13">
    <source>
        <dbReference type="Pfam" id="PF04452"/>
    </source>
</evidence>
<dbReference type="Gene3D" id="2.40.240.20">
    <property type="entry name" value="Hypothetical PUA domain-like, domain 1"/>
    <property type="match status" value="1"/>
</dbReference>
<name>A0ABS4T737_9PSEU</name>
<dbReference type="Gene3D" id="3.40.1280.10">
    <property type="match status" value="1"/>
</dbReference>
<keyword evidence="9 12" id="KW-0949">S-adenosyl-L-methionine</keyword>
<evidence type="ECO:0000259" key="14">
    <source>
        <dbReference type="Pfam" id="PF20260"/>
    </source>
</evidence>
<dbReference type="Pfam" id="PF20260">
    <property type="entry name" value="PUA_4"/>
    <property type="match status" value="1"/>
</dbReference>
<dbReference type="SUPFAM" id="SSF75217">
    <property type="entry name" value="alpha/beta knot"/>
    <property type="match status" value="1"/>
</dbReference>
<dbReference type="SUPFAM" id="SSF88697">
    <property type="entry name" value="PUA domain-like"/>
    <property type="match status" value="1"/>
</dbReference>
<evidence type="ECO:0000256" key="8">
    <source>
        <dbReference type="ARBA" id="ARBA00022679"/>
    </source>
</evidence>
<protein>
    <recommendedName>
        <fullName evidence="4 12">Ribosomal RNA small subunit methyltransferase E</fullName>
        <ecNumber evidence="3 12">2.1.1.193</ecNumber>
    </recommendedName>
</protein>
<comment type="catalytic activity">
    <reaction evidence="11 12">
        <text>uridine(1498) in 16S rRNA + S-adenosyl-L-methionine = N(3)-methyluridine(1498) in 16S rRNA + S-adenosyl-L-homocysteine + H(+)</text>
        <dbReference type="Rhea" id="RHEA:42920"/>
        <dbReference type="Rhea" id="RHEA-COMP:10283"/>
        <dbReference type="Rhea" id="RHEA-COMP:10284"/>
        <dbReference type="ChEBI" id="CHEBI:15378"/>
        <dbReference type="ChEBI" id="CHEBI:57856"/>
        <dbReference type="ChEBI" id="CHEBI:59789"/>
        <dbReference type="ChEBI" id="CHEBI:65315"/>
        <dbReference type="ChEBI" id="CHEBI:74502"/>
        <dbReference type="EC" id="2.1.1.193"/>
    </reaction>
</comment>
<evidence type="ECO:0000313" key="16">
    <source>
        <dbReference type="Proteomes" id="UP001519332"/>
    </source>
</evidence>
<proteinExistence type="inferred from homology"/>
<dbReference type="GO" id="GO:0008168">
    <property type="term" value="F:methyltransferase activity"/>
    <property type="evidence" value="ECO:0007669"/>
    <property type="project" value="UniProtKB-KW"/>
</dbReference>
<accession>A0ABS4T737</accession>
<comment type="caution">
    <text evidence="15">The sequence shown here is derived from an EMBL/GenBank/DDBJ whole genome shotgun (WGS) entry which is preliminary data.</text>
</comment>
<evidence type="ECO:0000313" key="15">
    <source>
        <dbReference type="EMBL" id="MBP2319691.1"/>
    </source>
</evidence>
<feature type="domain" description="Ribosomal RNA small subunit methyltransferase E methyltransferase" evidence="13">
    <location>
        <begin position="77"/>
        <end position="237"/>
    </location>
</feature>
<feature type="domain" description="Ribosomal RNA small subunit methyltransferase E PUA-like" evidence="14">
    <location>
        <begin position="20"/>
        <end position="67"/>
    </location>
</feature>
<dbReference type="NCBIfam" id="TIGR00046">
    <property type="entry name" value="RsmE family RNA methyltransferase"/>
    <property type="match status" value="1"/>
</dbReference>
<dbReference type="EMBL" id="JAGINW010000001">
    <property type="protein sequence ID" value="MBP2319691.1"/>
    <property type="molecule type" value="Genomic_DNA"/>
</dbReference>
<organism evidence="15 16">
    <name type="scientific">Kibdelosporangium banguiense</name>
    <dbReference type="NCBI Taxonomy" id="1365924"/>
    <lineage>
        <taxon>Bacteria</taxon>
        <taxon>Bacillati</taxon>
        <taxon>Actinomycetota</taxon>
        <taxon>Actinomycetes</taxon>
        <taxon>Pseudonocardiales</taxon>
        <taxon>Pseudonocardiaceae</taxon>
        <taxon>Kibdelosporangium</taxon>
    </lineage>
</organism>
<dbReference type="RefSeq" id="WP_209633224.1">
    <property type="nucleotide sequence ID" value="NZ_JAGINW010000001.1"/>
</dbReference>
<keyword evidence="5 12" id="KW-0963">Cytoplasm</keyword>
<evidence type="ECO:0000256" key="7">
    <source>
        <dbReference type="ARBA" id="ARBA00022603"/>
    </source>
</evidence>
<dbReference type="PANTHER" id="PTHR30027:SF3">
    <property type="entry name" value="16S RRNA (URACIL(1498)-N(3))-METHYLTRANSFERASE"/>
    <property type="match status" value="1"/>
</dbReference>
<keyword evidence="16" id="KW-1185">Reference proteome</keyword>
<evidence type="ECO:0000256" key="4">
    <source>
        <dbReference type="ARBA" id="ARBA00013673"/>
    </source>
</evidence>
<dbReference type="EC" id="2.1.1.193" evidence="3 12"/>
<dbReference type="CDD" id="cd18084">
    <property type="entry name" value="RsmE-like"/>
    <property type="match status" value="1"/>
</dbReference>
<evidence type="ECO:0000256" key="12">
    <source>
        <dbReference type="PIRNR" id="PIRNR015601"/>
    </source>
</evidence>
<dbReference type="InterPro" id="IPR029026">
    <property type="entry name" value="tRNA_m1G_MTases_N"/>
</dbReference>
<comment type="function">
    <text evidence="10 12">Specifically methylates the N3 position of the uracil ring of uridine 1498 (m3U1498) in 16S rRNA. Acts on the fully assembled 30S ribosomal subunit.</text>
</comment>
<evidence type="ECO:0000256" key="9">
    <source>
        <dbReference type="ARBA" id="ARBA00022691"/>
    </source>
</evidence>
<keyword evidence="7 12" id="KW-0489">Methyltransferase</keyword>
<comment type="similarity">
    <text evidence="2 12">Belongs to the RNA methyltransferase RsmE family.</text>
</comment>
<evidence type="ECO:0000256" key="11">
    <source>
        <dbReference type="ARBA" id="ARBA00047944"/>
    </source>
</evidence>
<dbReference type="InterPro" id="IPR006700">
    <property type="entry name" value="RsmE"/>
</dbReference>
<evidence type="ECO:0000256" key="6">
    <source>
        <dbReference type="ARBA" id="ARBA00022552"/>
    </source>
</evidence>
<dbReference type="InterPro" id="IPR046887">
    <property type="entry name" value="RsmE_PUA-like"/>
</dbReference>
<evidence type="ECO:0000256" key="2">
    <source>
        <dbReference type="ARBA" id="ARBA00005528"/>
    </source>
</evidence>
<evidence type="ECO:0000256" key="5">
    <source>
        <dbReference type="ARBA" id="ARBA00022490"/>
    </source>
</evidence>
<dbReference type="Proteomes" id="UP001519332">
    <property type="component" value="Unassembled WGS sequence"/>
</dbReference>
<evidence type="ECO:0000256" key="1">
    <source>
        <dbReference type="ARBA" id="ARBA00004496"/>
    </source>
</evidence>
<dbReference type="PIRSF" id="PIRSF015601">
    <property type="entry name" value="MTase_slr0722"/>
    <property type="match status" value="1"/>
</dbReference>
<gene>
    <name evidence="15" type="ORF">JOF56_000076</name>
</gene>
<evidence type="ECO:0000256" key="3">
    <source>
        <dbReference type="ARBA" id="ARBA00012328"/>
    </source>
</evidence>
<keyword evidence="6 12" id="KW-0698">rRNA processing</keyword>
<keyword evidence="8 12" id="KW-0808">Transferase</keyword>
<evidence type="ECO:0000256" key="10">
    <source>
        <dbReference type="ARBA" id="ARBA00025699"/>
    </source>
</evidence>
<dbReference type="NCBIfam" id="NF008693">
    <property type="entry name" value="PRK11713.2-3"/>
    <property type="match status" value="1"/>
</dbReference>
<dbReference type="Pfam" id="PF04452">
    <property type="entry name" value="Methyltrans_RNA"/>
    <property type="match status" value="1"/>
</dbReference>
<dbReference type="InterPro" id="IPR046886">
    <property type="entry name" value="RsmE_MTase_dom"/>
</dbReference>
<sequence length="244" mass="25183">MSTPPLFLVDALPTGPQTILDGPEGRHAATVKRLRAGETLTLSDGAGGLATCVVEAPVGKDSLQLRVIERADVPAPQPRVIVAQALVKGDRGELAVELATEAGADAIVPWRAARCVVKWDDGPRAEKALARLRNTVREAAKQARRAWVPEVLEPVTTKGLLDIVDGKTGLVLEGSAGLRLADVSLPKQGDIVLVVGPEGGVSDEEIAALEGAGAQAVRLGSTVLRASTAAAVALGALGALTTRW</sequence>
<dbReference type="InterPro" id="IPR015947">
    <property type="entry name" value="PUA-like_sf"/>
</dbReference>
<dbReference type="InterPro" id="IPR029028">
    <property type="entry name" value="Alpha/beta_knot_MTases"/>
</dbReference>